<evidence type="ECO:0000256" key="4">
    <source>
        <dbReference type="ARBA" id="ARBA00022801"/>
    </source>
</evidence>
<dbReference type="FunFam" id="2.40.10.10:FF:000039">
    <property type="entry name" value="Brain-specific serine protease 4"/>
    <property type="match status" value="1"/>
</dbReference>
<dbReference type="PROSITE" id="PS00135">
    <property type="entry name" value="TRYPSIN_SER"/>
    <property type="match status" value="1"/>
</dbReference>
<dbReference type="EC" id="3.4.21.59" evidence="9"/>
<evidence type="ECO:0000313" key="13">
    <source>
        <dbReference type="RefSeq" id="XP_011370315.2"/>
    </source>
</evidence>
<evidence type="ECO:0000256" key="2">
    <source>
        <dbReference type="ARBA" id="ARBA00022670"/>
    </source>
</evidence>
<keyword evidence="4 10" id="KW-0378">Hydrolase</keyword>
<dbReference type="CDD" id="cd00190">
    <property type="entry name" value="Tryp_SPc"/>
    <property type="match status" value="1"/>
</dbReference>
<evidence type="ECO:0000256" key="10">
    <source>
        <dbReference type="RuleBase" id="RU363034"/>
    </source>
</evidence>
<dbReference type="PANTHER" id="PTHR24253">
    <property type="entry name" value="TRANSMEMBRANE PROTEASE SERINE"/>
    <property type="match status" value="1"/>
</dbReference>
<evidence type="ECO:0000313" key="12">
    <source>
        <dbReference type="Proteomes" id="UP000515202"/>
    </source>
</evidence>
<evidence type="ECO:0000256" key="1">
    <source>
        <dbReference type="ARBA" id="ARBA00011881"/>
    </source>
</evidence>
<dbReference type="PROSITE" id="PS00134">
    <property type="entry name" value="TRYPSIN_HIS"/>
    <property type="match status" value="1"/>
</dbReference>
<dbReference type="PROSITE" id="PS50240">
    <property type="entry name" value="TRYPSIN_DOM"/>
    <property type="match status" value="1"/>
</dbReference>
<evidence type="ECO:0000256" key="9">
    <source>
        <dbReference type="ARBA" id="ARBA00066748"/>
    </source>
</evidence>
<dbReference type="SUPFAM" id="SSF50494">
    <property type="entry name" value="Trypsin-like serine proteases"/>
    <property type="match status" value="1"/>
</dbReference>
<dbReference type="KEGG" id="pvp:105300003"/>
<comment type="subunit">
    <text evidence="1">Homotetramer.</text>
</comment>
<name>A0A6P3QTT7_PTEVA</name>
<keyword evidence="6" id="KW-0325">Glycoprotein</keyword>
<dbReference type="InterPro" id="IPR018114">
    <property type="entry name" value="TRYPSIN_HIS"/>
</dbReference>
<dbReference type="OrthoDB" id="10002959at2759"/>
<dbReference type="Proteomes" id="UP000515202">
    <property type="component" value="Unplaced"/>
</dbReference>
<dbReference type="InterPro" id="IPR033116">
    <property type="entry name" value="TRYPSIN_SER"/>
</dbReference>
<organism evidence="12 13">
    <name type="scientific">Pteropus vampyrus</name>
    <name type="common">Large flying fox</name>
    <dbReference type="NCBI Taxonomy" id="132908"/>
    <lineage>
        <taxon>Eukaryota</taxon>
        <taxon>Metazoa</taxon>
        <taxon>Chordata</taxon>
        <taxon>Craniata</taxon>
        <taxon>Vertebrata</taxon>
        <taxon>Euteleostomi</taxon>
        <taxon>Mammalia</taxon>
        <taxon>Eutheria</taxon>
        <taxon>Laurasiatheria</taxon>
        <taxon>Chiroptera</taxon>
        <taxon>Yinpterochiroptera</taxon>
        <taxon>Pteropodoidea</taxon>
        <taxon>Pteropodidae</taxon>
        <taxon>Pteropodinae</taxon>
        <taxon>Pteropus</taxon>
    </lineage>
</organism>
<evidence type="ECO:0000259" key="11">
    <source>
        <dbReference type="PROSITE" id="PS50240"/>
    </source>
</evidence>
<dbReference type="GO" id="GO:0004252">
    <property type="term" value="F:serine-type endopeptidase activity"/>
    <property type="evidence" value="ECO:0007669"/>
    <property type="project" value="UniProtKB-EC"/>
</dbReference>
<dbReference type="InterPro" id="IPR001314">
    <property type="entry name" value="Peptidase_S1A"/>
</dbReference>
<feature type="domain" description="Peptidase S1" evidence="11">
    <location>
        <begin position="112"/>
        <end position="344"/>
    </location>
</feature>
<keyword evidence="3" id="KW-0732">Signal</keyword>
<keyword evidence="10" id="KW-0720">Serine protease</keyword>
<dbReference type="Gene3D" id="2.40.10.10">
    <property type="entry name" value="Trypsin-like serine proteases"/>
    <property type="match status" value="1"/>
</dbReference>
<reference evidence="13" key="1">
    <citation type="submission" date="2025-08" db="UniProtKB">
        <authorList>
            <consortium name="RefSeq"/>
        </authorList>
    </citation>
    <scope>IDENTIFICATION</scope>
    <source>
        <tissue evidence="13">Kidney</tissue>
    </source>
</reference>
<dbReference type="PANTHER" id="PTHR24253:SF159">
    <property type="entry name" value="SERINE PROTEASE 42"/>
    <property type="match status" value="1"/>
</dbReference>
<keyword evidence="2 10" id="KW-0645">Protease</keyword>
<dbReference type="InterPro" id="IPR043504">
    <property type="entry name" value="Peptidase_S1_PA_chymotrypsin"/>
</dbReference>
<comment type="function">
    <text evidence="8">Tryptase is the major neutral protease present in mast cells and is secreted upon the coupled activation-degranulation response of this cell type.</text>
</comment>
<accession>A0A6P3QTT7</accession>
<dbReference type="AlphaFoldDB" id="A0A6P3QTT7"/>
<sequence>MYEIPSLWCCHVLRALVPSHFSAVTHRMLSSRCTLVPSRGCRLESRRLLMAALLSCPRAGPGASWRVASSLLLLLLLPPVQSMAIAHRHPERQAVTLSHVVACGQRHMQGKIVGGVDAPEKKWPWQVSVHYAGLHVCGGSIINEYWILSAAHCFGRDKDSEAFDMYVGLVDLKVAGNHTQWFEVNKVILHHTYELYHPVGGDVALVQLKSPIVFSDSVLPVCIASPNMNFQNISCWATGWGLISQKGDTSDYLQEVQLPLIPFALCQVFYGHTYLLPDMMCAGDPGNLKTMCEGDSGGPLVCEFNHVWVQIGIVSWGRGCMFPMYPAVYARVSYFSAWIHHQVEHTPPPPQPLPALSSTLGAVVSVLVTILVILPML</sequence>
<gene>
    <name evidence="13" type="primary">PRSS38</name>
</gene>
<dbReference type="GeneID" id="105300003"/>
<evidence type="ECO:0000256" key="8">
    <source>
        <dbReference type="ARBA" id="ARBA00054350"/>
    </source>
</evidence>
<protein>
    <recommendedName>
        <fullName evidence="9">tryptase</fullName>
        <ecNumber evidence="9">3.4.21.59</ecNumber>
    </recommendedName>
</protein>
<evidence type="ECO:0000256" key="5">
    <source>
        <dbReference type="ARBA" id="ARBA00023157"/>
    </source>
</evidence>
<proteinExistence type="predicted"/>
<dbReference type="InterPro" id="IPR001254">
    <property type="entry name" value="Trypsin_dom"/>
</dbReference>
<keyword evidence="5" id="KW-1015">Disulfide bond</keyword>
<dbReference type="RefSeq" id="XP_011370315.2">
    <property type="nucleotide sequence ID" value="XM_011372013.2"/>
</dbReference>
<dbReference type="Pfam" id="PF00089">
    <property type="entry name" value="Trypsin"/>
    <property type="match status" value="1"/>
</dbReference>
<evidence type="ECO:0000256" key="7">
    <source>
        <dbReference type="ARBA" id="ARBA00050838"/>
    </source>
</evidence>
<dbReference type="GO" id="GO:0006508">
    <property type="term" value="P:proteolysis"/>
    <property type="evidence" value="ECO:0007669"/>
    <property type="project" value="UniProtKB-KW"/>
</dbReference>
<keyword evidence="12" id="KW-1185">Reference proteome</keyword>
<comment type="catalytic activity">
    <reaction evidence="7">
        <text>Preferential cleavage: Arg-|-Xaa, Lys-|-Xaa, but with more restricted specificity than trypsin.</text>
        <dbReference type="EC" id="3.4.21.59"/>
    </reaction>
</comment>
<dbReference type="InterPro" id="IPR009003">
    <property type="entry name" value="Peptidase_S1_PA"/>
</dbReference>
<evidence type="ECO:0000256" key="6">
    <source>
        <dbReference type="ARBA" id="ARBA00023180"/>
    </source>
</evidence>
<evidence type="ECO:0000256" key="3">
    <source>
        <dbReference type="ARBA" id="ARBA00022729"/>
    </source>
</evidence>
<dbReference type="CTD" id="339501"/>
<dbReference type="PRINTS" id="PR00722">
    <property type="entry name" value="CHYMOTRYPSIN"/>
</dbReference>
<dbReference type="SMART" id="SM00020">
    <property type="entry name" value="Tryp_SPc"/>
    <property type="match status" value="1"/>
</dbReference>